<evidence type="ECO:0000259" key="1">
    <source>
        <dbReference type="PROSITE" id="PS50994"/>
    </source>
</evidence>
<dbReference type="EMBL" id="UINC01051747">
    <property type="protein sequence ID" value="SVB66269.1"/>
    <property type="molecule type" value="Genomic_DNA"/>
</dbReference>
<dbReference type="AlphaFoldDB" id="A0A382FUE8"/>
<dbReference type="SUPFAM" id="SSF53098">
    <property type="entry name" value="Ribonuclease H-like"/>
    <property type="match status" value="1"/>
</dbReference>
<evidence type="ECO:0000313" key="2">
    <source>
        <dbReference type="EMBL" id="SVB66269.1"/>
    </source>
</evidence>
<organism evidence="2">
    <name type="scientific">marine metagenome</name>
    <dbReference type="NCBI Taxonomy" id="408172"/>
    <lineage>
        <taxon>unclassified sequences</taxon>
        <taxon>metagenomes</taxon>
        <taxon>ecological metagenomes</taxon>
    </lineage>
</organism>
<proteinExistence type="predicted"/>
<dbReference type="GO" id="GO:0003676">
    <property type="term" value="F:nucleic acid binding"/>
    <property type="evidence" value="ECO:0007669"/>
    <property type="project" value="InterPro"/>
</dbReference>
<dbReference type="InterPro" id="IPR001584">
    <property type="entry name" value="Integrase_cat-core"/>
</dbReference>
<dbReference type="PANTHER" id="PTHR46889">
    <property type="entry name" value="TRANSPOSASE INSF FOR INSERTION SEQUENCE IS3B-RELATED"/>
    <property type="match status" value="1"/>
</dbReference>
<feature type="domain" description="Integrase catalytic" evidence="1">
    <location>
        <begin position="106"/>
        <end position="267"/>
    </location>
</feature>
<dbReference type="PROSITE" id="PS50994">
    <property type="entry name" value="INTEGRASE"/>
    <property type="match status" value="1"/>
</dbReference>
<protein>
    <recommendedName>
        <fullName evidence="1">Integrase catalytic domain-containing protein</fullName>
    </recommendedName>
</protein>
<dbReference type="Gene3D" id="3.30.420.10">
    <property type="entry name" value="Ribonuclease H-like superfamily/Ribonuclease H"/>
    <property type="match status" value="1"/>
</dbReference>
<dbReference type="InterPro" id="IPR036397">
    <property type="entry name" value="RNaseH_sf"/>
</dbReference>
<reference evidence="2" key="1">
    <citation type="submission" date="2018-05" db="EMBL/GenBank/DDBJ databases">
        <authorList>
            <person name="Lanie J.A."/>
            <person name="Ng W.-L."/>
            <person name="Kazmierczak K.M."/>
            <person name="Andrzejewski T.M."/>
            <person name="Davidsen T.M."/>
            <person name="Wayne K.J."/>
            <person name="Tettelin H."/>
            <person name="Glass J.I."/>
            <person name="Rusch D."/>
            <person name="Podicherti R."/>
            <person name="Tsui H.-C.T."/>
            <person name="Winkler M.E."/>
        </authorList>
    </citation>
    <scope>NUCLEOTIDE SEQUENCE</scope>
</reference>
<dbReference type="Pfam" id="PF13683">
    <property type="entry name" value="rve_3"/>
    <property type="match status" value="1"/>
</dbReference>
<sequence length="318" mass="37484">MSEEGLLSFIGISRKKFFNWKQVYGEPRKYSDNFSRINMITAEEKELIIDFYRKHPLDGYRRCAYMMIDKDIAFVQPSSVYRILKEADVMRSRTVKSSSKGTGFVQPLKPHEQWHSDISNVTAGDTVYHLISIIDGYSRSVIAWDLREKMKTFDVNIVFQKAKELYPDARPRCISDNGKQYKCQEFAQFISRNEYSHTTTSPYYPQSNGKQERFHGTIKKECIRIQCPLNLDDAKKIIEKYIQYYNKERLHSAISYIAPHDKLDGKEAIIFAKRDQKLKLAKENRARVNTNNYKQKQRNHVIELFRQYDKVELSKVVN</sequence>
<gene>
    <name evidence="2" type="ORF">METZ01_LOCUS219123</name>
</gene>
<dbReference type="GO" id="GO:0015074">
    <property type="term" value="P:DNA integration"/>
    <property type="evidence" value="ECO:0007669"/>
    <property type="project" value="InterPro"/>
</dbReference>
<dbReference type="InterPro" id="IPR050900">
    <property type="entry name" value="Transposase_IS3/IS150/IS904"/>
</dbReference>
<dbReference type="InterPro" id="IPR012337">
    <property type="entry name" value="RNaseH-like_sf"/>
</dbReference>
<dbReference type="PANTHER" id="PTHR46889:SF4">
    <property type="entry name" value="TRANSPOSASE INSO FOR INSERTION SEQUENCE ELEMENT IS911B-RELATED"/>
    <property type="match status" value="1"/>
</dbReference>
<name>A0A382FUE8_9ZZZZ</name>
<accession>A0A382FUE8</accession>